<dbReference type="RefSeq" id="WP_184786956.1">
    <property type="nucleotide sequence ID" value="NZ_BONT01000044.1"/>
</dbReference>
<dbReference type="AlphaFoldDB" id="A0A841FN77"/>
<dbReference type="GO" id="GO:0043531">
    <property type="term" value="F:ADP binding"/>
    <property type="evidence" value="ECO:0007669"/>
    <property type="project" value="InterPro"/>
</dbReference>
<keyword evidence="3" id="KW-1185">Reference proteome</keyword>
<dbReference type="Gene3D" id="1.10.260.40">
    <property type="entry name" value="lambda repressor-like DNA-binding domains"/>
    <property type="match status" value="1"/>
</dbReference>
<evidence type="ECO:0000259" key="1">
    <source>
        <dbReference type="PROSITE" id="PS50943"/>
    </source>
</evidence>
<dbReference type="InterPro" id="IPR002182">
    <property type="entry name" value="NB-ARC"/>
</dbReference>
<gene>
    <name evidence="2" type="ORF">HNR73_001909</name>
</gene>
<dbReference type="InterPro" id="IPR011990">
    <property type="entry name" value="TPR-like_helical_dom_sf"/>
</dbReference>
<dbReference type="PANTHER" id="PTHR47691">
    <property type="entry name" value="REGULATOR-RELATED"/>
    <property type="match status" value="1"/>
</dbReference>
<feature type="domain" description="HTH cro/C1-type" evidence="1">
    <location>
        <begin position="12"/>
        <end position="68"/>
    </location>
</feature>
<dbReference type="InterPro" id="IPR027417">
    <property type="entry name" value="P-loop_NTPase"/>
</dbReference>
<comment type="caution">
    <text evidence="2">The sequence shown here is derived from an EMBL/GenBank/DDBJ whole genome shotgun (WGS) entry which is preliminary data.</text>
</comment>
<dbReference type="PANTHER" id="PTHR47691:SF3">
    <property type="entry name" value="HTH-TYPE TRANSCRIPTIONAL REGULATOR RV0890C-RELATED"/>
    <property type="match status" value="1"/>
</dbReference>
<dbReference type="InterPro" id="IPR019734">
    <property type="entry name" value="TPR_rpt"/>
</dbReference>
<evidence type="ECO:0000313" key="3">
    <source>
        <dbReference type="Proteomes" id="UP000548476"/>
    </source>
</evidence>
<dbReference type="SMART" id="SM00028">
    <property type="entry name" value="TPR"/>
    <property type="match status" value="3"/>
</dbReference>
<dbReference type="SUPFAM" id="SSF48452">
    <property type="entry name" value="TPR-like"/>
    <property type="match status" value="2"/>
</dbReference>
<proteinExistence type="predicted"/>
<dbReference type="Proteomes" id="UP000548476">
    <property type="component" value="Unassembled WGS sequence"/>
</dbReference>
<dbReference type="InterPro" id="IPR001387">
    <property type="entry name" value="Cro/C1-type_HTH"/>
</dbReference>
<dbReference type="Pfam" id="PF13176">
    <property type="entry name" value="TPR_7"/>
    <property type="match status" value="1"/>
</dbReference>
<sequence>MPEGAFDTTGGLRRLRLRAAMTQEELAAKAGIGTRTVRDVESGKVRPQPRTVRLLAAALGLGETDGPLLGTPERVAVVPRELPRALGAFAGREADVAALLDAVDDGATAVAVHGMAGVGKTSLAVWTAHALAGRYPDGQLFVDLHGFTNSLAPRPGARTVLTRVLRALGVPDGDIPADLDELTARYRSVIAERRVLLVFDNALGAEQVEALLPGTPDSLVLATSRRDMSLLTGAYSVNLEPPDEASAAAMLTAAVPGRIGDAEAALLAERCGRLPLAMGLAAARLRSRPGWRVEDLLARFADQGRLLDELDMGHRGVTAGLRASYLELDTAHRRLFRRLGLVPGDDLDAHAAGALCEEGPERATAMMESLVDAHLAETRAPGRYRMHDLVRLFATRLMALEETGGDGALLRLLDVYLHFAYRAVARVTPSSALFADGAAAFDAGLPGFTEQDDAVSWFHTERRNLQGAVAAAFRAGHFDRAWHLATAFNGFFIYDRDRAAHAALNDVALDSARRIGDGLKEAYALGDAGRQLGAEGRHREAIVQLQRSVALKREHGETGAAALTLTNVAVLHRRSGRFADAVETYAAALALAADAPDAVVVLISVNMVVPLLRLGRFADAGHRLAEAERRLEADDEHTRTRIEGFRGNLARELGDPATALALHTACLDDCRRERIDAGVIMTLIELAEDLRRLGRDTEAVDGLTMAVACVLETGDPSMERAARNSLGTALTAAGRPGEAVGHHERAAALAESQEDAYELARAEHGLGEAHCLLGDVATGRVHLLRAAAGYTTCGVPEAETVAERLAAL</sequence>
<dbReference type="PRINTS" id="PR00364">
    <property type="entry name" value="DISEASERSIST"/>
</dbReference>
<accession>A0A841FN77</accession>
<dbReference type="EMBL" id="JACHGT010000004">
    <property type="protein sequence ID" value="MBB6034059.1"/>
    <property type="molecule type" value="Genomic_DNA"/>
</dbReference>
<dbReference type="GO" id="GO:0003677">
    <property type="term" value="F:DNA binding"/>
    <property type="evidence" value="ECO:0007669"/>
    <property type="project" value="InterPro"/>
</dbReference>
<evidence type="ECO:0000313" key="2">
    <source>
        <dbReference type="EMBL" id="MBB6034059.1"/>
    </source>
</evidence>
<name>A0A841FN77_9ACTN</name>
<protein>
    <submittedName>
        <fullName evidence="2">Transcriptional regulator with XRE-family HTH domain/tetratricopeptide (TPR) repeat protein</fullName>
    </submittedName>
</protein>
<dbReference type="SMART" id="SM00530">
    <property type="entry name" value="HTH_XRE"/>
    <property type="match status" value="1"/>
</dbReference>
<organism evidence="2 3">
    <name type="scientific">Phytomonospora endophytica</name>
    <dbReference type="NCBI Taxonomy" id="714109"/>
    <lineage>
        <taxon>Bacteria</taxon>
        <taxon>Bacillati</taxon>
        <taxon>Actinomycetota</taxon>
        <taxon>Actinomycetes</taxon>
        <taxon>Micromonosporales</taxon>
        <taxon>Micromonosporaceae</taxon>
        <taxon>Phytomonospora</taxon>
    </lineage>
</organism>
<dbReference type="Gene3D" id="1.25.40.10">
    <property type="entry name" value="Tetratricopeptide repeat domain"/>
    <property type="match status" value="2"/>
</dbReference>
<dbReference type="PROSITE" id="PS50943">
    <property type="entry name" value="HTH_CROC1"/>
    <property type="match status" value="1"/>
</dbReference>
<dbReference type="Pfam" id="PF00931">
    <property type="entry name" value="NB-ARC"/>
    <property type="match status" value="1"/>
</dbReference>
<dbReference type="SUPFAM" id="SSF52540">
    <property type="entry name" value="P-loop containing nucleoside triphosphate hydrolases"/>
    <property type="match status" value="1"/>
</dbReference>
<dbReference type="Pfam" id="PF01381">
    <property type="entry name" value="HTH_3"/>
    <property type="match status" value="1"/>
</dbReference>
<dbReference type="SUPFAM" id="SSF47413">
    <property type="entry name" value="lambda repressor-like DNA-binding domains"/>
    <property type="match status" value="1"/>
</dbReference>
<dbReference type="CDD" id="cd00093">
    <property type="entry name" value="HTH_XRE"/>
    <property type="match status" value="1"/>
</dbReference>
<dbReference type="Gene3D" id="3.40.50.300">
    <property type="entry name" value="P-loop containing nucleotide triphosphate hydrolases"/>
    <property type="match status" value="1"/>
</dbReference>
<dbReference type="InterPro" id="IPR010982">
    <property type="entry name" value="Lambda_DNA-bd_dom_sf"/>
</dbReference>
<reference evidence="2 3" key="1">
    <citation type="submission" date="2020-08" db="EMBL/GenBank/DDBJ databases">
        <title>Genomic Encyclopedia of Type Strains, Phase IV (KMG-IV): sequencing the most valuable type-strain genomes for metagenomic binning, comparative biology and taxonomic classification.</title>
        <authorList>
            <person name="Goeker M."/>
        </authorList>
    </citation>
    <scope>NUCLEOTIDE SEQUENCE [LARGE SCALE GENOMIC DNA]</scope>
    <source>
        <strain evidence="2 3">YIM 65646</strain>
    </source>
</reference>